<organism evidence="8 9">
    <name type="scientific">Cellvibrio japonicus (strain Ueda107)</name>
    <name type="common">Pseudomonas fluorescens subsp. cellulosa</name>
    <dbReference type="NCBI Taxonomy" id="498211"/>
    <lineage>
        <taxon>Bacteria</taxon>
        <taxon>Pseudomonadati</taxon>
        <taxon>Pseudomonadota</taxon>
        <taxon>Gammaproteobacteria</taxon>
        <taxon>Cellvibrionales</taxon>
        <taxon>Cellvibrionaceae</taxon>
        <taxon>Cellvibrio</taxon>
    </lineage>
</organism>
<reference evidence="8 9" key="1">
    <citation type="journal article" date="2008" name="J. Bacteriol.">
        <title>Insights into plant cell wall degradation from the genome sequence of the soil bacterium Cellvibrio japonicus.</title>
        <authorList>
            <person name="Deboy R.T."/>
            <person name="Mongodin E.F."/>
            <person name="Fouts D.E."/>
            <person name="Tailford L.E."/>
            <person name="Khouri H."/>
            <person name="Emerson J.B."/>
            <person name="Mohamoud Y."/>
            <person name="Watkins K."/>
            <person name="Henrissat B."/>
            <person name="Gilbert H.J."/>
            <person name="Nelson K.E."/>
        </authorList>
    </citation>
    <scope>NUCLEOTIDE SEQUENCE [LARGE SCALE GENOMIC DNA]</scope>
    <source>
        <strain evidence="8 9">Ueda107</strain>
    </source>
</reference>
<keyword evidence="2" id="KW-0813">Transport</keyword>
<comment type="subcellular location">
    <subcellularLocation>
        <location evidence="1">Membrane</location>
        <topology evidence="1">Multi-pass membrane protein</topology>
    </subcellularLocation>
</comment>
<feature type="transmembrane region" description="Helical" evidence="6">
    <location>
        <begin position="348"/>
        <end position="369"/>
    </location>
</feature>
<accession>B3PLN1</accession>
<dbReference type="SUPFAM" id="SSF103473">
    <property type="entry name" value="MFS general substrate transporter"/>
    <property type="match status" value="1"/>
</dbReference>
<feature type="transmembrane region" description="Helical" evidence="6">
    <location>
        <begin position="41"/>
        <end position="62"/>
    </location>
</feature>
<feature type="transmembrane region" description="Helical" evidence="6">
    <location>
        <begin position="208"/>
        <end position="226"/>
    </location>
</feature>
<feature type="transmembrane region" description="Helical" evidence="6">
    <location>
        <begin position="408"/>
        <end position="428"/>
    </location>
</feature>
<feature type="transmembrane region" description="Helical" evidence="6">
    <location>
        <begin position="281"/>
        <end position="303"/>
    </location>
</feature>
<keyword evidence="3 6" id="KW-0812">Transmembrane</keyword>
<dbReference type="NCBIfam" id="TIGR00901">
    <property type="entry name" value="2A0125"/>
    <property type="match status" value="1"/>
</dbReference>
<proteinExistence type="predicted"/>
<keyword evidence="9" id="KW-1185">Reference proteome</keyword>
<evidence type="ECO:0000256" key="3">
    <source>
        <dbReference type="ARBA" id="ARBA00022692"/>
    </source>
</evidence>
<feature type="transmembrane region" description="Helical" evidence="6">
    <location>
        <begin position="137"/>
        <end position="162"/>
    </location>
</feature>
<keyword evidence="4 6" id="KW-1133">Transmembrane helix</keyword>
<dbReference type="eggNOG" id="COG2211">
    <property type="taxonomic scope" value="Bacteria"/>
</dbReference>
<evidence type="ECO:0000256" key="4">
    <source>
        <dbReference type="ARBA" id="ARBA00022989"/>
    </source>
</evidence>
<feature type="transmembrane region" description="Helical" evidence="6">
    <location>
        <begin position="113"/>
        <end position="131"/>
    </location>
</feature>
<protein>
    <submittedName>
        <fullName evidence="8">AmpG protein</fullName>
    </submittedName>
</protein>
<dbReference type="InterPro" id="IPR036259">
    <property type="entry name" value="MFS_trans_sf"/>
</dbReference>
<evidence type="ECO:0000313" key="9">
    <source>
        <dbReference type="Proteomes" id="UP000001036"/>
    </source>
</evidence>
<evidence type="ECO:0000259" key="7">
    <source>
        <dbReference type="PROSITE" id="PS50850"/>
    </source>
</evidence>
<dbReference type="Proteomes" id="UP000001036">
    <property type="component" value="Chromosome"/>
</dbReference>
<dbReference type="STRING" id="498211.CJA_2650"/>
<dbReference type="PANTHER" id="PTHR12778:SF10">
    <property type="entry name" value="MAJOR FACILITATOR SUPERFAMILY DOMAIN-CONTAINING PROTEIN 3"/>
    <property type="match status" value="1"/>
</dbReference>
<dbReference type="RefSeq" id="WP_012488246.1">
    <property type="nucleotide sequence ID" value="NC_010995.1"/>
</dbReference>
<feature type="transmembrane region" description="Helical" evidence="6">
    <location>
        <begin position="440"/>
        <end position="461"/>
    </location>
</feature>
<dbReference type="Gene3D" id="1.20.1250.20">
    <property type="entry name" value="MFS general substrate transporter like domains"/>
    <property type="match status" value="2"/>
</dbReference>
<dbReference type="Pfam" id="PF13000">
    <property type="entry name" value="Acatn"/>
    <property type="match status" value="1"/>
</dbReference>
<dbReference type="AlphaFoldDB" id="B3PLN1"/>
<evidence type="ECO:0000256" key="6">
    <source>
        <dbReference type="SAM" id="Phobius"/>
    </source>
</evidence>
<dbReference type="GO" id="GO:0035348">
    <property type="term" value="P:acetyl-CoA transmembrane transport"/>
    <property type="evidence" value="ECO:0007669"/>
    <property type="project" value="InterPro"/>
</dbReference>
<feature type="transmembrane region" description="Helical" evidence="6">
    <location>
        <begin position="74"/>
        <end position="92"/>
    </location>
</feature>
<dbReference type="PANTHER" id="PTHR12778">
    <property type="entry name" value="SOLUTE CARRIER FAMILY 33 ACETYL-COA TRANSPORTER -RELATED"/>
    <property type="match status" value="1"/>
</dbReference>
<dbReference type="InterPro" id="IPR024371">
    <property type="entry name" value="AcetylCoA_trans_1-like"/>
</dbReference>
<evidence type="ECO:0000256" key="1">
    <source>
        <dbReference type="ARBA" id="ARBA00004141"/>
    </source>
</evidence>
<name>B3PLN1_CELJU</name>
<dbReference type="KEGG" id="cja:CJA_2650"/>
<feature type="transmembrane region" description="Helical" evidence="6">
    <location>
        <begin position="174"/>
        <end position="196"/>
    </location>
</feature>
<dbReference type="EMBL" id="CP000934">
    <property type="protein sequence ID" value="ACE82741.1"/>
    <property type="molecule type" value="Genomic_DNA"/>
</dbReference>
<dbReference type="GO" id="GO:0016020">
    <property type="term" value="C:membrane"/>
    <property type="evidence" value="ECO:0007669"/>
    <property type="project" value="UniProtKB-SubCell"/>
</dbReference>
<sequence length="478" mass="52559">MPPRVVFSPLHCLRRLSMLHNPGSASHSWRHTFMAFRDKRLLCIFLLGCASGFPWVLVGSAMSGWLSDAGLSRAAIGYFGSVTVVYAINFLWAPLLDRIKLPWLGQRLGQRRSWILVMQGLMLFATLGIACTDPAQAIIWTSLLALCVTSCSATQDVAVDAYRIDSIGSDTRRLSAAAAMGVIGWWTGYSLPGFLAFHYADALGWNQVYLLLAGVMGLMMVFTLLVPEPLTEREQLQAQAEAIYMRRLGLSQTLWQRFLVRFSVTVIEPFAEFVRRNGLQLALMILAFVFLFKLGEAFLGRMSIQFYREVGYSNEQIADYSKLVGWLATCVFTLIGSVINVRFGLVRGLLIGGSAMAASNLMFAWIAVAGPSEPLFLAAILVDNFTTAFSSVAFVAFLSWLTGRAFSAAQYALLSSLGNLGRTTLSSFSGELVDLLGGNWVMFFVITSLMVIPSLILLLVISRVFRRRPAPASQSGAN</sequence>
<feature type="transmembrane region" description="Helical" evidence="6">
    <location>
        <begin position="323"/>
        <end position="341"/>
    </location>
</feature>
<feature type="domain" description="Major facilitator superfamily (MFS) profile" evidence="7">
    <location>
        <begin position="40"/>
        <end position="465"/>
    </location>
</feature>
<dbReference type="PROSITE" id="PS50850">
    <property type="entry name" value="MFS"/>
    <property type="match status" value="1"/>
</dbReference>
<dbReference type="GO" id="GO:0008521">
    <property type="term" value="F:acetyl-CoA transmembrane transporter activity"/>
    <property type="evidence" value="ECO:0007669"/>
    <property type="project" value="InterPro"/>
</dbReference>
<evidence type="ECO:0000313" key="8">
    <source>
        <dbReference type="EMBL" id="ACE82741.1"/>
    </source>
</evidence>
<gene>
    <name evidence="8" type="ordered locus">CJA_2650</name>
</gene>
<evidence type="ECO:0000256" key="2">
    <source>
        <dbReference type="ARBA" id="ARBA00022448"/>
    </source>
</evidence>
<feature type="transmembrane region" description="Helical" evidence="6">
    <location>
        <begin position="375"/>
        <end position="401"/>
    </location>
</feature>
<dbReference type="InterPro" id="IPR004752">
    <property type="entry name" value="AmpG_permease/AT-1"/>
</dbReference>
<dbReference type="InterPro" id="IPR020846">
    <property type="entry name" value="MFS_dom"/>
</dbReference>
<dbReference type="HOGENOM" id="CLU_029352_1_1_6"/>
<keyword evidence="5 6" id="KW-0472">Membrane</keyword>
<evidence type="ECO:0000256" key="5">
    <source>
        <dbReference type="ARBA" id="ARBA00023136"/>
    </source>
</evidence>